<dbReference type="GeneTree" id="ENSGT00900000143784"/>
<evidence type="ECO:0000313" key="2">
    <source>
        <dbReference type="Ensembl" id="ENSMMSP00000013237.1"/>
    </source>
</evidence>
<keyword evidence="1" id="KW-0472">Membrane</keyword>
<keyword evidence="3" id="KW-1185">Reference proteome</keyword>
<dbReference type="Proteomes" id="UP000694544">
    <property type="component" value="Unplaced"/>
</dbReference>
<protein>
    <submittedName>
        <fullName evidence="2">Uncharacterized protein</fullName>
    </submittedName>
</protein>
<dbReference type="AlphaFoldDB" id="A0A8C6FKP5"/>
<evidence type="ECO:0000313" key="3">
    <source>
        <dbReference type="Proteomes" id="UP000694544"/>
    </source>
</evidence>
<sequence>MSNIGYKWFNQGFILEVRKMAVMIKLLQSIIWACCLYIINFFQIDNTLLLPAISSCPSILYPKIRNTFLTEA</sequence>
<dbReference type="Ensembl" id="ENSMMST00000014624.1">
    <property type="protein sequence ID" value="ENSMMSP00000013237.1"/>
    <property type="gene ID" value="ENSMMSG00000010135.1"/>
</dbReference>
<evidence type="ECO:0000256" key="1">
    <source>
        <dbReference type="SAM" id="Phobius"/>
    </source>
</evidence>
<keyword evidence="1" id="KW-0812">Transmembrane</keyword>
<reference evidence="2" key="1">
    <citation type="submission" date="2025-08" db="UniProtKB">
        <authorList>
            <consortium name="Ensembl"/>
        </authorList>
    </citation>
    <scope>IDENTIFICATION</scope>
</reference>
<reference evidence="2" key="2">
    <citation type="submission" date="2025-09" db="UniProtKB">
        <authorList>
            <consortium name="Ensembl"/>
        </authorList>
    </citation>
    <scope>IDENTIFICATION</scope>
</reference>
<name>A0A8C6FKP5_MOSMO</name>
<organism evidence="2 3">
    <name type="scientific">Moschus moschiferus</name>
    <name type="common">Siberian musk deer</name>
    <name type="synonym">Moschus sibiricus</name>
    <dbReference type="NCBI Taxonomy" id="68415"/>
    <lineage>
        <taxon>Eukaryota</taxon>
        <taxon>Metazoa</taxon>
        <taxon>Chordata</taxon>
        <taxon>Craniata</taxon>
        <taxon>Vertebrata</taxon>
        <taxon>Euteleostomi</taxon>
        <taxon>Mammalia</taxon>
        <taxon>Eutheria</taxon>
        <taxon>Laurasiatheria</taxon>
        <taxon>Artiodactyla</taxon>
        <taxon>Ruminantia</taxon>
        <taxon>Pecora</taxon>
        <taxon>Moschidae</taxon>
        <taxon>Moschus</taxon>
    </lineage>
</organism>
<proteinExistence type="predicted"/>
<feature type="transmembrane region" description="Helical" evidence="1">
    <location>
        <begin position="21"/>
        <end position="42"/>
    </location>
</feature>
<keyword evidence="1" id="KW-1133">Transmembrane helix</keyword>
<accession>A0A8C6FKP5</accession>